<organism evidence="1 2">
    <name type="scientific">Trichoderma asperellum (strain ATCC 204424 / CBS 433.97 / NBRC 101777)</name>
    <dbReference type="NCBI Taxonomy" id="1042311"/>
    <lineage>
        <taxon>Eukaryota</taxon>
        <taxon>Fungi</taxon>
        <taxon>Dikarya</taxon>
        <taxon>Ascomycota</taxon>
        <taxon>Pezizomycotina</taxon>
        <taxon>Sordariomycetes</taxon>
        <taxon>Hypocreomycetidae</taxon>
        <taxon>Hypocreales</taxon>
        <taxon>Hypocreaceae</taxon>
        <taxon>Trichoderma</taxon>
    </lineage>
</organism>
<evidence type="ECO:0000313" key="2">
    <source>
        <dbReference type="Proteomes" id="UP000240493"/>
    </source>
</evidence>
<evidence type="ECO:0000313" key="1">
    <source>
        <dbReference type="EMBL" id="PTB38593.1"/>
    </source>
</evidence>
<dbReference type="Proteomes" id="UP000240493">
    <property type="component" value="Unassembled WGS sequence"/>
</dbReference>
<reference evidence="1 2" key="1">
    <citation type="submission" date="2016-07" db="EMBL/GenBank/DDBJ databases">
        <title>Multiple horizontal gene transfer events from other fungi enriched the ability of initially mycotrophic Trichoderma (Ascomycota) to feed on dead plant biomass.</title>
        <authorList>
            <consortium name="DOE Joint Genome Institute"/>
            <person name="Aerts A."/>
            <person name="Atanasova L."/>
            <person name="Chenthamara K."/>
            <person name="Zhang J."/>
            <person name="Grujic M."/>
            <person name="Henrissat B."/>
            <person name="Kuo A."/>
            <person name="Salamov A."/>
            <person name="Lipzen A."/>
            <person name="Labutti K."/>
            <person name="Barry K."/>
            <person name="Miao Y."/>
            <person name="Rahimi M.J."/>
            <person name="Shen Q."/>
            <person name="Grigoriev I.V."/>
            <person name="Kubicek C.P."/>
            <person name="Druzhinina I.S."/>
        </authorList>
    </citation>
    <scope>NUCLEOTIDE SEQUENCE [LARGE SCALE GENOMIC DNA]</scope>
    <source>
        <strain evidence="1 2">CBS 433.97</strain>
    </source>
</reference>
<dbReference type="OrthoDB" id="4898871at2759"/>
<protein>
    <submittedName>
        <fullName evidence="1">Uncharacterized protein</fullName>
    </submittedName>
</protein>
<dbReference type="AlphaFoldDB" id="A0A2T3Z1B3"/>
<proteinExistence type="predicted"/>
<sequence>MTDTAATIWISSAALYNESPRKGSGKPLLLSLRHNERRFGEQLKEVHFLKPDYADTIKINITGILRKWKTYCKENELGDWKCVINKAD</sequence>
<accession>A0A2T3Z1B3</accession>
<keyword evidence="2" id="KW-1185">Reference proteome</keyword>
<gene>
    <name evidence="1" type="ORF">M441DRAFT_28945</name>
</gene>
<dbReference type="EMBL" id="KZ679265">
    <property type="protein sequence ID" value="PTB38593.1"/>
    <property type="molecule type" value="Genomic_DNA"/>
</dbReference>
<name>A0A2T3Z1B3_TRIA4</name>